<dbReference type="Pfam" id="PF00083">
    <property type="entry name" value="Sugar_tr"/>
    <property type="match status" value="1"/>
</dbReference>
<keyword evidence="4 10" id="KW-0812">Transmembrane</keyword>
<dbReference type="AlphaFoldDB" id="A0A316TXM3"/>
<dbReference type="GeneID" id="37017361"/>
<keyword evidence="5 10" id="KW-1133">Transmembrane helix</keyword>
<comment type="catalytic activity">
    <reaction evidence="7">
        <text>myo-inositol(out) + H(+)(out) = myo-inositol(in) + H(+)(in)</text>
        <dbReference type="Rhea" id="RHEA:60364"/>
        <dbReference type="ChEBI" id="CHEBI:15378"/>
        <dbReference type="ChEBI" id="CHEBI:17268"/>
    </reaction>
</comment>
<feature type="transmembrane region" description="Helical" evidence="10">
    <location>
        <begin position="394"/>
        <end position="415"/>
    </location>
</feature>
<sequence length="560" mass="61291">MLLRHLREVPSESRSWIRLWWPVWTIGALGISRGLDEGIISGVITQASFKKSFSFEADSSVENNIASMLQAGSIVGSVLAFAVSDILGRRRTAQLACLLWIMGTIIWFTSVHGQEGDGNLSQLLAGRFLAGLGVGCTPVVAPTYLAEIAPRAIRGLCVCVFSGSVYIGILLGYWVNYGTAKNISSASSLQWQVPAALNYIFAGLIFINSFFIPESPRWLLKVGREEEARKSLNWLRNRGDENAIVNQEFGQMADTLDEERIARGNRAWYHVFPQLINNRRNLHVLLIGIGIQLFGQFSGGGSMTVFAPKLFGFVGIKGAQTKLFTTGVFGIVKLVSSLAAAFFLVDLLGRKTAVMAGLTIQAISCLYLAIYLKYHYNTNTTTETSAQKMMADVGIFFIFLSGVAWAIGVNSVQYLSQTEMFALDVRSLGVATISVIHFACQYGSSRSVNPIINSGGPYVLFVFFFIMSVAALAFVLFAMPEVSGMPLERVKDLFDNKKWYLVGITQNRPLKGADRVASNEEEGLPQLGKANEMREGYAGSDEDKSAKKEDSGITTTTKDA</sequence>
<dbReference type="EMBL" id="KZ819339">
    <property type="protein sequence ID" value="PWN17997.1"/>
    <property type="molecule type" value="Genomic_DNA"/>
</dbReference>
<feature type="domain" description="Major facilitator superfamily (MFS) profile" evidence="11">
    <location>
        <begin position="22"/>
        <end position="483"/>
    </location>
</feature>
<evidence type="ECO:0000256" key="9">
    <source>
        <dbReference type="SAM" id="MobiDB-lite"/>
    </source>
</evidence>
<evidence type="ECO:0000256" key="6">
    <source>
        <dbReference type="ARBA" id="ARBA00023136"/>
    </source>
</evidence>
<evidence type="ECO:0000259" key="11">
    <source>
        <dbReference type="PROSITE" id="PS50850"/>
    </source>
</evidence>
<evidence type="ECO:0000256" key="1">
    <source>
        <dbReference type="ARBA" id="ARBA00004141"/>
    </source>
</evidence>
<evidence type="ECO:0000256" key="3">
    <source>
        <dbReference type="ARBA" id="ARBA00022448"/>
    </source>
</evidence>
<feature type="transmembrane region" description="Helical" evidence="10">
    <location>
        <begin position="195"/>
        <end position="212"/>
    </location>
</feature>
<dbReference type="InterPro" id="IPR036259">
    <property type="entry name" value="MFS_trans_sf"/>
</dbReference>
<evidence type="ECO:0000256" key="7">
    <source>
        <dbReference type="ARBA" id="ARBA00049119"/>
    </source>
</evidence>
<dbReference type="NCBIfam" id="TIGR00879">
    <property type="entry name" value="SP"/>
    <property type="match status" value="1"/>
</dbReference>
<dbReference type="GO" id="GO:0016020">
    <property type="term" value="C:membrane"/>
    <property type="evidence" value="ECO:0007669"/>
    <property type="project" value="UniProtKB-SubCell"/>
</dbReference>
<evidence type="ECO:0000256" key="4">
    <source>
        <dbReference type="ARBA" id="ARBA00022692"/>
    </source>
</evidence>
<dbReference type="OrthoDB" id="508119at2759"/>
<feature type="region of interest" description="Disordered" evidence="9">
    <location>
        <begin position="513"/>
        <end position="560"/>
    </location>
</feature>
<protein>
    <submittedName>
        <fullName evidence="12">General substrate transporter</fullName>
    </submittedName>
</protein>
<dbReference type="Proteomes" id="UP000245942">
    <property type="component" value="Unassembled WGS sequence"/>
</dbReference>
<keyword evidence="3 8" id="KW-0813">Transport</keyword>
<dbReference type="STRING" id="1684307.A0A316TXM3"/>
<feature type="transmembrane region" description="Helical" evidence="10">
    <location>
        <begin position="124"/>
        <end position="145"/>
    </location>
</feature>
<dbReference type="PROSITE" id="PS00217">
    <property type="entry name" value="SUGAR_TRANSPORT_2"/>
    <property type="match status" value="1"/>
</dbReference>
<reference evidence="12 13" key="1">
    <citation type="journal article" date="2018" name="Mol. Biol. Evol.">
        <title>Broad Genomic Sampling Reveals a Smut Pathogenic Ancestry of the Fungal Clade Ustilaginomycotina.</title>
        <authorList>
            <person name="Kijpornyongpan T."/>
            <person name="Mondo S.J."/>
            <person name="Barry K."/>
            <person name="Sandor L."/>
            <person name="Lee J."/>
            <person name="Lipzen A."/>
            <person name="Pangilinan J."/>
            <person name="LaButti K."/>
            <person name="Hainaut M."/>
            <person name="Henrissat B."/>
            <person name="Grigoriev I.V."/>
            <person name="Spatafora J.W."/>
            <person name="Aime M.C."/>
        </authorList>
    </citation>
    <scope>NUCLEOTIDE SEQUENCE [LARGE SCALE GENOMIC DNA]</scope>
    <source>
        <strain evidence="12 13">MCA 4718</strain>
    </source>
</reference>
<dbReference type="RefSeq" id="XP_025345157.1">
    <property type="nucleotide sequence ID" value="XM_025495627.1"/>
</dbReference>
<dbReference type="PANTHER" id="PTHR48022:SF8">
    <property type="entry name" value="MAJOR FACILITATOR SUPERFAMILY (MFS) PROFILE DOMAIN-CONTAINING PROTEIN-RELATED"/>
    <property type="match status" value="1"/>
</dbReference>
<dbReference type="SUPFAM" id="SSF103473">
    <property type="entry name" value="MFS general substrate transporter"/>
    <property type="match status" value="1"/>
</dbReference>
<gene>
    <name evidence="12" type="ORF">BCV69DRAFT_90690</name>
</gene>
<dbReference type="InterPro" id="IPR005828">
    <property type="entry name" value="MFS_sugar_transport-like"/>
</dbReference>
<proteinExistence type="inferred from homology"/>
<dbReference type="PROSITE" id="PS50850">
    <property type="entry name" value="MFS"/>
    <property type="match status" value="1"/>
</dbReference>
<accession>A0A316TXM3</accession>
<comment type="similarity">
    <text evidence="2 8">Belongs to the major facilitator superfamily. Sugar transporter (TC 2.A.1.1) family.</text>
</comment>
<keyword evidence="6 10" id="KW-0472">Membrane</keyword>
<evidence type="ECO:0000256" key="8">
    <source>
        <dbReference type="RuleBase" id="RU003346"/>
    </source>
</evidence>
<keyword evidence="13" id="KW-1185">Reference proteome</keyword>
<evidence type="ECO:0000313" key="13">
    <source>
        <dbReference type="Proteomes" id="UP000245942"/>
    </source>
</evidence>
<feature type="transmembrane region" description="Helical" evidence="10">
    <location>
        <begin position="95"/>
        <end position="112"/>
    </location>
</feature>
<dbReference type="PRINTS" id="PR00171">
    <property type="entry name" value="SUGRTRNSPORT"/>
</dbReference>
<dbReference type="InterPro" id="IPR020846">
    <property type="entry name" value="MFS_dom"/>
</dbReference>
<evidence type="ECO:0000256" key="5">
    <source>
        <dbReference type="ARBA" id="ARBA00022989"/>
    </source>
</evidence>
<dbReference type="Gene3D" id="1.20.1250.20">
    <property type="entry name" value="MFS general substrate transporter like domains"/>
    <property type="match status" value="1"/>
</dbReference>
<evidence type="ECO:0000313" key="12">
    <source>
        <dbReference type="EMBL" id="PWN17997.1"/>
    </source>
</evidence>
<feature type="transmembrane region" description="Helical" evidence="10">
    <location>
        <begin position="152"/>
        <end position="175"/>
    </location>
</feature>
<dbReference type="PROSITE" id="PS00216">
    <property type="entry name" value="SUGAR_TRANSPORT_1"/>
    <property type="match status" value="2"/>
</dbReference>
<evidence type="ECO:0000256" key="2">
    <source>
        <dbReference type="ARBA" id="ARBA00010992"/>
    </source>
</evidence>
<organism evidence="12 13">
    <name type="scientific">Pseudomicrostroma glucosiphilum</name>
    <dbReference type="NCBI Taxonomy" id="1684307"/>
    <lineage>
        <taxon>Eukaryota</taxon>
        <taxon>Fungi</taxon>
        <taxon>Dikarya</taxon>
        <taxon>Basidiomycota</taxon>
        <taxon>Ustilaginomycotina</taxon>
        <taxon>Exobasidiomycetes</taxon>
        <taxon>Microstromatales</taxon>
        <taxon>Microstromatales incertae sedis</taxon>
        <taxon>Pseudomicrostroma</taxon>
    </lineage>
</organism>
<dbReference type="InterPro" id="IPR050360">
    <property type="entry name" value="MFS_Sugar_Transporters"/>
</dbReference>
<feature type="transmembrane region" description="Helical" evidence="10">
    <location>
        <begin position="323"/>
        <end position="345"/>
    </location>
</feature>
<feature type="compositionally biased region" description="Basic and acidic residues" evidence="9">
    <location>
        <begin position="531"/>
        <end position="551"/>
    </location>
</feature>
<dbReference type="InterPro" id="IPR005829">
    <property type="entry name" value="Sugar_transporter_CS"/>
</dbReference>
<dbReference type="InterPro" id="IPR003663">
    <property type="entry name" value="Sugar/inositol_transpt"/>
</dbReference>
<feature type="transmembrane region" description="Helical" evidence="10">
    <location>
        <begin position="456"/>
        <end position="479"/>
    </location>
</feature>
<name>A0A316TXM3_9BASI</name>
<feature type="transmembrane region" description="Helical" evidence="10">
    <location>
        <begin position="282"/>
        <end position="303"/>
    </location>
</feature>
<evidence type="ECO:0000256" key="10">
    <source>
        <dbReference type="SAM" id="Phobius"/>
    </source>
</evidence>
<feature type="transmembrane region" description="Helical" evidence="10">
    <location>
        <begin position="65"/>
        <end position="83"/>
    </location>
</feature>
<dbReference type="GO" id="GO:0005351">
    <property type="term" value="F:carbohydrate:proton symporter activity"/>
    <property type="evidence" value="ECO:0007669"/>
    <property type="project" value="TreeGrafter"/>
</dbReference>
<comment type="subcellular location">
    <subcellularLocation>
        <location evidence="1">Membrane</location>
        <topology evidence="1">Multi-pass membrane protein</topology>
    </subcellularLocation>
</comment>
<dbReference type="PANTHER" id="PTHR48022">
    <property type="entry name" value="PLASTIDIC GLUCOSE TRANSPORTER 4"/>
    <property type="match status" value="1"/>
</dbReference>
<feature type="transmembrane region" description="Helical" evidence="10">
    <location>
        <begin position="352"/>
        <end position="374"/>
    </location>
</feature>